<keyword evidence="1" id="KW-0472">Membrane</keyword>
<feature type="transmembrane region" description="Helical" evidence="1">
    <location>
        <begin position="51"/>
        <end position="70"/>
    </location>
</feature>
<feature type="transmembrane region" description="Helical" evidence="1">
    <location>
        <begin position="114"/>
        <end position="135"/>
    </location>
</feature>
<proteinExistence type="predicted"/>
<keyword evidence="1" id="KW-0812">Transmembrane</keyword>
<dbReference type="OrthoDB" id="3529161at2"/>
<evidence type="ECO:0000313" key="2">
    <source>
        <dbReference type="EMBL" id="SFI21055.1"/>
    </source>
</evidence>
<dbReference type="RefSeq" id="WP_091112281.1">
    <property type="nucleotide sequence ID" value="NZ_BKAF01000047.1"/>
</dbReference>
<dbReference type="STRING" id="1005945.SAMN05216561_10674"/>
<evidence type="ECO:0000313" key="3">
    <source>
        <dbReference type="Proteomes" id="UP000198649"/>
    </source>
</evidence>
<dbReference type="AlphaFoldDB" id="A0A1I3GBZ4"/>
<reference evidence="2 3" key="1">
    <citation type="submission" date="2016-10" db="EMBL/GenBank/DDBJ databases">
        <authorList>
            <person name="de Groot N.N."/>
        </authorList>
    </citation>
    <scope>NUCLEOTIDE SEQUENCE [LARGE SCALE GENOMIC DNA]</scope>
    <source>
        <strain evidence="2 3">CGMCC 1.11156</strain>
    </source>
</reference>
<protein>
    <submittedName>
        <fullName evidence="2">Uncharacterized protein</fullName>
    </submittedName>
</protein>
<keyword evidence="1" id="KW-1133">Transmembrane helix</keyword>
<gene>
    <name evidence="2" type="ORF">SAMN05216561_10674</name>
</gene>
<organism evidence="2 3">
    <name type="scientific">Nocardioides psychrotolerans</name>
    <dbReference type="NCBI Taxonomy" id="1005945"/>
    <lineage>
        <taxon>Bacteria</taxon>
        <taxon>Bacillati</taxon>
        <taxon>Actinomycetota</taxon>
        <taxon>Actinomycetes</taxon>
        <taxon>Propionibacteriales</taxon>
        <taxon>Nocardioidaceae</taxon>
        <taxon>Nocardioides</taxon>
    </lineage>
</organism>
<dbReference type="Proteomes" id="UP000198649">
    <property type="component" value="Unassembled WGS sequence"/>
</dbReference>
<dbReference type="EMBL" id="FOQG01000006">
    <property type="protein sequence ID" value="SFI21055.1"/>
    <property type="molecule type" value="Genomic_DNA"/>
</dbReference>
<feature type="transmembrane region" description="Helical" evidence="1">
    <location>
        <begin position="142"/>
        <end position="162"/>
    </location>
</feature>
<sequence length="185" mass="19630">MKPLQSAAMGFIFIALYALFNGYDAYADPVGWVLVLLGVRRLPAVTPLRFATLYVGCLALAVSVPLWFQTPREALVDLDPSLAWAADLPAFACSALLCHGLAQAATSADDLRPARWLSTIRTVLVIVAVVPVLVFGAGLEQLAAPATAAAQLAYLAVIWFLFSYSGRAWAGAPIVESTTQPPTPS</sequence>
<evidence type="ECO:0000256" key="1">
    <source>
        <dbReference type="SAM" id="Phobius"/>
    </source>
</evidence>
<keyword evidence="3" id="KW-1185">Reference proteome</keyword>
<accession>A0A1I3GBZ4</accession>
<name>A0A1I3GBZ4_9ACTN</name>